<evidence type="ECO:0000259" key="1">
    <source>
        <dbReference type="Pfam" id="PF14292"/>
    </source>
</evidence>
<sequence>MYKSIIYGFSMLLALSSCEEVNMLQLGETVDLVLSSDVVGKSIVLSEDIAEEPFGAFTWTPADFGYPSASPEYILQMDFEGNDFKNAITLINTLDLRFENTNAMFNQKLITLGAVPGVASNLEFKLTGKLHEEVYAVGNVLTANITPYKIVPVFPKLYVTGDHNTWGFNDESAIFSVKDNAIYEGYIYLREDGLIKFSQQPNWDNPNAIIGDLDESGTSGVLQIGNWGGNNIVASQAAGVYKFMVNLNNQSYSQLLVNWAVTGDFNSWAMADMVYDITTGLWSLTVDMTAGGFKFIANQDWGKVYGDDEMDGVLDKGSDGNNIIIQEGGNYTITMDLSDALYTYSIVKNN</sequence>
<evidence type="ECO:0000313" key="3">
    <source>
        <dbReference type="Proteomes" id="UP000319040"/>
    </source>
</evidence>
<keyword evidence="3" id="KW-1185">Reference proteome</keyword>
<feature type="domain" description="SusE outer membrane protein" evidence="1">
    <location>
        <begin position="32"/>
        <end position="126"/>
    </location>
</feature>
<protein>
    <submittedName>
        <fullName evidence="2">SusE outer membrane protein</fullName>
    </submittedName>
</protein>
<accession>A0A521F5A3</accession>
<dbReference type="PROSITE" id="PS51257">
    <property type="entry name" value="PROKAR_LIPOPROTEIN"/>
    <property type="match status" value="1"/>
</dbReference>
<dbReference type="InterPro" id="IPR025970">
    <property type="entry name" value="SusE"/>
</dbReference>
<evidence type="ECO:0000313" key="2">
    <source>
        <dbReference type="EMBL" id="SMO91334.1"/>
    </source>
</evidence>
<dbReference type="Pfam" id="PF14292">
    <property type="entry name" value="SusE"/>
    <property type="match status" value="1"/>
</dbReference>
<gene>
    <name evidence="2" type="ORF">SAMN06265379_11445</name>
</gene>
<organism evidence="2 3">
    <name type="scientific">Saccharicrinis carchari</name>
    <dbReference type="NCBI Taxonomy" id="1168039"/>
    <lineage>
        <taxon>Bacteria</taxon>
        <taxon>Pseudomonadati</taxon>
        <taxon>Bacteroidota</taxon>
        <taxon>Bacteroidia</taxon>
        <taxon>Marinilabiliales</taxon>
        <taxon>Marinilabiliaceae</taxon>
        <taxon>Saccharicrinis</taxon>
    </lineage>
</organism>
<dbReference type="CDD" id="cd12967">
    <property type="entry name" value="CBM_SusE-F_like_u1"/>
    <property type="match status" value="1"/>
</dbReference>
<dbReference type="Proteomes" id="UP000319040">
    <property type="component" value="Unassembled WGS sequence"/>
</dbReference>
<dbReference type="Gene3D" id="2.60.40.3620">
    <property type="match status" value="2"/>
</dbReference>
<dbReference type="EMBL" id="FXTB01000014">
    <property type="protein sequence ID" value="SMO91334.1"/>
    <property type="molecule type" value="Genomic_DNA"/>
</dbReference>
<dbReference type="AlphaFoldDB" id="A0A521F5A3"/>
<name>A0A521F5A3_SACCC</name>
<proteinExistence type="predicted"/>
<reference evidence="2 3" key="1">
    <citation type="submission" date="2017-05" db="EMBL/GenBank/DDBJ databases">
        <authorList>
            <person name="Varghese N."/>
            <person name="Submissions S."/>
        </authorList>
    </citation>
    <scope>NUCLEOTIDE SEQUENCE [LARGE SCALE GENOMIC DNA]</scope>
    <source>
        <strain evidence="2 3">DSM 27040</strain>
    </source>
</reference>